<keyword evidence="9" id="KW-1185">Reference proteome</keyword>
<feature type="transmembrane region" description="Helical" evidence="7">
    <location>
        <begin position="21"/>
        <end position="40"/>
    </location>
</feature>
<evidence type="ECO:0000256" key="1">
    <source>
        <dbReference type="ARBA" id="ARBA00004141"/>
    </source>
</evidence>
<gene>
    <name evidence="8" type="ORF">PROFUN_03747</name>
</gene>
<evidence type="ECO:0000256" key="2">
    <source>
        <dbReference type="ARBA" id="ARBA00009607"/>
    </source>
</evidence>
<reference evidence="8 9" key="1">
    <citation type="journal article" date="2018" name="Genome Biol. Evol.">
        <title>Multiple Roots of Fruiting Body Formation in Amoebozoa.</title>
        <authorList>
            <person name="Hillmann F."/>
            <person name="Forbes G."/>
            <person name="Novohradska S."/>
            <person name="Ferling I."/>
            <person name="Riege K."/>
            <person name="Groth M."/>
            <person name="Westermann M."/>
            <person name="Marz M."/>
            <person name="Spaller T."/>
            <person name="Winckler T."/>
            <person name="Schaap P."/>
            <person name="Glockner G."/>
        </authorList>
    </citation>
    <scope>NUCLEOTIDE SEQUENCE [LARGE SCALE GENOMIC DNA]</scope>
    <source>
        <strain evidence="8 9">Jena</strain>
    </source>
</reference>
<dbReference type="FunCoup" id="A0A2P6NDM6">
    <property type="interactions" value="3"/>
</dbReference>
<comment type="subcellular location">
    <subcellularLocation>
        <location evidence="1">Membrane</location>
        <topology evidence="1">Multi-pass membrane protein</topology>
    </subcellularLocation>
</comment>
<dbReference type="AlphaFoldDB" id="A0A2P6NDM6"/>
<dbReference type="GO" id="GO:0070765">
    <property type="term" value="C:gamma-secretase complex"/>
    <property type="evidence" value="ECO:0007669"/>
    <property type="project" value="TreeGrafter"/>
</dbReference>
<evidence type="ECO:0000256" key="4">
    <source>
        <dbReference type="ARBA" id="ARBA00022976"/>
    </source>
</evidence>
<name>A0A2P6NDM6_9EUKA</name>
<evidence type="ECO:0000313" key="8">
    <source>
        <dbReference type="EMBL" id="PRP82057.1"/>
    </source>
</evidence>
<keyword evidence="4" id="KW-0914">Notch signaling pathway</keyword>
<evidence type="ECO:0000256" key="7">
    <source>
        <dbReference type="SAM" id="Phobius"/>
    </source>
</evidence>
<dbReference type="STRING" id="1890364.A0A2P6NDM6"/>
<proteinExistence type="inferred from homology"/>
<dbReference type="EMBL" id="MDYQ01000111">
    <property type="protein sequence ID" value="PRP82057.1"/>
    <property type="molecule type" value="Genomic_DNA"/>
</dbReference>
<dbReference type="Proteomes" id="UP000241769">
    <property type="component" value="Unassembled WGS sequence"/>
</dbReference>
<feature type="transmembrane region" description="Helical" evidence="7">
    <location>
        <begin position="60"/>
        <end position="81"/>
    </location>
</feature>
<evidence type="ECO:0000313" key="9">
    <source>
        <dbReference type="Proteomes" id="UP000241769"/>
    </source>
</evidence>
<dbReference type="PANTHER" id="PTHR16318:SF0">
    <property type="entry name" value="GAMMA-SECRETASE SUBUNIT PEN-2"/>
    <property type="match status" value="1"/>
</dbReference>
<sequence>MDPADDEHLSPDKQIDIAKKMYIGGFFFLPWLWLVNFLFYKEYMNKPNTPPIVKTYVYRSLAGFGIWTVVFFIWLSVYLVNHNSWGAGGDKIAVNIPKGV</sequence>
<protein>
    <recommendedName>
        <fullName evidence="10">Gamma-secretase subunit PEN-2</fullName>
    </recommendedName>
</protein>
<evidence type="ECO:0008006" key="10">
    <source>
        <dbReference type="Google" id="ProtNLM"/>
    </source>
</evidence>
<keyword evidence="5 7" id="KW-1133">Transmembrane helix</keyword>
<dbReference type="InterPro" id="IPR019379">
    <property type="entry name" value="Gamma_Secretase_Asp_P_PEN2"/>
</dbReference>
<keyword evidence="6 7" id="KW-0472">Membrane</keyword>
<dbReference type="InParanoid" id="A0A2P6NDM6"/>
<evidence type="ECO:0000256" key="5">
    <source>
        <dbReference type="ARBA" id="ARBA00022989"/>
    </source>
</evidence>
<dbReference type="OrthoDB" id="524898at2759"/>
<comment type="caution">
    <text evidence="8">The sequence shown here is derived from an EMBL/GenBank/DDBJ whole genome shotgun (WGS) entry which is preliminary data.</text>
</comment>
<evidence type="ECO:0000256" key="6">
    <source>
        <dbReference type="ARBA" id="ARBA00023136"/>
    </source>
</evidence>
<dbReference type="GO" id="GO:0007219">
    <property type="term" value="P:Notch signaling pathway"/>
    <property type="evidence" value="ECO:0007669"/>
    <property type="project" value="UniProtKB-KW"/>
</dbReference>
<organism evidence="8 9">
    <name type="scientific">Planoprotostelium fungivorum</name>
    <dbReference type="NCBI Taxonomy" id="1890364"/>
    <lineage>
        <taxon>Eukaryota</taxon>
        <taxon>Amoebozoa</taxon>
        <taxon>Evosea</taxon>
        <taxon>Variosea</taxon>
        <taxon>Cavosteliida</taxon>
        <taxon>Cavosteliaceae</taxon>
        <taxon>Planoprotostelium</taxon>
    </lineage>
</organism>
<comment type="similarity">
    <text evidence="2">Belongs to the PEN-2 family.</text>
</comment>
<evidence type="ECO:0000256" key="3">
    <source>
        <dbReference type="ARBA" id="ARBA00022692"/>
    </source>
</evidence>
<dbReference type="PANTHER" id="PTHR16318">
    <property type="entry name" value="GAMMA-SECRETASE SUBUNIT PEN-2"/>
    <property type="match status" value="1"/>
</dbReference>
<dbReference type="Pfam" id="PF10251">
    <property type="entry name" value="PEN-2"/>
    <property type="match status" value="1"/>
</dbReference>
<accession>A0A2P6NDM6</accession>
<keyword evidence="3 7" id="KW-0812">Transmembrane</keyword>